<proteinExistence type="evidence at transcript level"/>
<evidence type="ECO:0000313" key="2">
    <source>
        <dbReference type="EMBL" id="ABK25897.1"/>
    </source>
</evidence>
<dbReference type="PANTHER" id="PTHR33879:SF3">
    <property type="entry name" value="17.6 KDA CLASS II HEAT SHOCK PROTEIN-RELATED"/>
    <property type="match status" value="1"/>
</dbReference>
<dbReference type="PANTHER" id="PTHR33879">
    <property type="entry name" value="17.6 KDA CLASS II HEAT SHOCK PROTEIN-RELATED"/>
    <property type="match status" value="1"/>
</dbReference>
<dbReference type="AlphaFoldDB" id="A9NZ36"/>
<accession>A9NZ36</accession>
<feature type="region of interest" description="Disordered" evidence="1">
    <location>
        <begin position="143"/>
        <end position="185"/>
    </location>
</feature>
<reference evidence="2" key="1">
    <citation type="journal article" date="2008" name="BMC Genomics">
        <title>A conifer genomics resource of 200,000 spruce (Picea spp.) ESTs and 6,464 high-quality, sequence-finished full-length cDNAs for Sitka spruce (Picea sitchensis).</title>
        <authorList>
            <person name="Ralph S.G."/>
            <person name="Chun H.J."/>
            <person name="Kolosova N."/>
            <person name="Cooper D."/>
            <person name="Oddy C."/>
            <person name="Ritland C.E."/>
            <person name="Kirkpatrick R."/>
            <person name="Moore R."/>
            <person name="Barber S."/>
            <person name="Holt R.A."/>
            <person name="Jones S.J."/>
            <person name="Marra M.A."/>
            <person name="Douglas C.J."/>
            <person name="Ritland K."/>
            <person name="Bohlmann J."/>
        </authorList>
    </citation>
    <scope>NUCLEOTIDE SEQUENCE</scope>
    <source>
        <tissue evidence="2">Green portion of the leader tissue</tissue>
    </source>
</reference>
<dbReference type="EMBL" id="EF086639">
    <property type="protein sequence ID" value="ABK25897.1"/>
    <property type="molecule type" value="mRNA"/>
</dbReference>
<evidence type="ECO:0000256" key="1">
    <source>
        <dbReference type="SAM" id="MobiDB-lite"/>
    </source>
</evidence>
<dbReference type="OMA" id="MNPRTTR"/>
<feature type="compositionally biased region" description="Basic and acidic residues" evidence="1">
    <location>
        <begin position="162"/>
        <end position="176"/>
    </location>
</feature>
<protein>
    <recommendedName>
        <fullName evidence="3">SHSP domain-containing protein</fullName>
    </recommendedName>
</protein>
<name>A9NZ36_PICSI</name>
<evidence type="ECO:0008006" key="3">
    <source>
        <dbReference type="Google" id="ProtNLM"/>
    </source>
</evidence>
<sequence length="185" mass="20669">MDTCPARKKSITLKYDIISSLAAAGIPSLNQKKLRRLPHVFCRVLELPFNSEVPVAVEENGECFRFVVSCDEALAFQEARAEIIEIAPGVIKVVIREASRRLRFSMDDLELDMWRFRLPSSTLPELSTAIYRDGELVVIVPKDVPTSDSEEEEDEGKGSLVEAREGDFSERNEESGMKSGNMVGC</sequence>
<organism evidence="2">
    <name type="scientific">Picea sitchensis</name>
    <name type="common">Sitka spruce</name>
    <name type="synonym">Pinus sitchensis</name>
    <dbReference type="NCBI Taxonomy" id="3332"/>
    <lineage>
        <taxon>Eukaryota</taxon>
        <taxon>Viridiplantae</taxon>
        <taxon>Streptophyta</taxon>
        <taxon>Embryophyta</taxon>
        <taxon>Tracheophyta</taxon>
        <taxon>Spermatophyta</taxon>
        <taxon>Pinopsida</taxon>
        <taxon>Pinidae</taxon>
        <taxon>Conifers I</taxon>
        <taxon>Pinales</taxon>
        <taxon>Pinaceae</taxon>
        <taxon>Picea</taxon>
    </lineage>
</organism>